<dbReference type="CDD" id="cd10548">
    <property type="entry name" value="cupin_CDO"/>
    <property type="match status" value="1"/>
</dbReference>
<keyword evidence="3" id="KW-0223">Dioxygenase</keyword>
<keyword evidence="5 6" id="KW-0408">Iron</keyword>
<proteinExistence type="inferred from homology"/>
<dbReference type="InterPro" id="IPR011051">
    <property type="entry name" value="RmlC_Cupin_sf"/>
</dbReference>
<dbReference type="Pfam" id="PF05995">
    <property type="entry name" value="CDO_I"/>
    <property type="match status" value="1"/>
</dbReference>
<feature type="binding site" evidence="6">
    <location>
        <position position="78"/>
    </location>
    <ligand>
        <name>Fe cation</name>
        <dbReference type="ChEBI" id="CHEBI:24875"/>
        <note>catalytic</note>
    </ligand>
</feature>
<evidence type="ECO:0000256" key="2">
    <source>
        <dbReference type="ARBA" id="ARBA00022723"/>
    </source>
</evidence>
<dbReference type="InterPro" id="IPR014710">
    <property type="entry name" value="RmlC-like_jellyroll"/>
</dbReference>
<reference evidence="7 8" key="1">
    <citation type="submission" date="2017-10" db="EMBL/GenBank/DDBJ databases">
        <title>The draft genome sequence of Lewinella nigricans NBRC 102662.</title>
        <authorList>
            <person name="Wang K."/>
        </authorList>
    </citation>
    <scope>NUCLEOTIDE SEQUENCE [LARGE SCALE GENOMIC DNA]</scope>
    <source>
        <strain evidence="7 8">NBRC 102662</strain>
    </source>
</reference>
<evidence type="ECO:0000256" key="3">
    <source>
        <dbReference type="ARBA" id="ARBA00022964"/>
    </source>
</evidence>
<dbReference type="Gene3D" id="2.60.120.10">
    <property type="entry name" value="Jelly Rolls"/>
    <property type="match status" value="1"/>
</dbReference>
<comment type="caution">
    <text evidence="7">The sequence shown here is derived from an EMBL/GenBank/DDBJ whole genome shotgun (WGS) entry which is preliminary data.</text>
</comment>
<name>A0A2D0MZB5_FLAN2</name>
<keyword evidence="2 6" id="KW-0479">Metal-binding</keyword>
<dbReference type="PANTHER" id="PTHR12918">
    <property type="entry name" value="CYSTEINE DIOXYGENASE"/>
    <property type="match status" value="1"/>
</dbReference>
<dbReference type="GO" id="GO:0016702">
    <property type="term" value="F:oxidoreductase activity, acting on single donors with incorporation of molecular oxygen, incorporation of two atoms of oxygen"/>
    <property type="evidence" value="ECO:0007669"/>
    <property type="project" value="InterPro"/>
</dbReference>
<evidence type="ECO:0008006" key="9">
    <source>
        <dbReference type="Google" id="ProtNLM"/>
    </source>
</evidence>
<protein>
    <recommendedName>
        <fullName evidence="9">Cysteine dioxygenase</fullName>
    </recommendedName>
</protein>
<organism evidence="7 8">
    <name type="scientific">Flavilitoribacter nigricans (strain ATCC 23147 / DSM 23189 / NBRC 102662 / NCIMB 1420 / SS-2)</name>
    <name type="common">Lewinella nigricans</name>
    <dbReference type="NCBI Taxonomy" id="1122177"/>
    <lineage>
        <taxon>Bacteria</taxon>
        <taxon>Pseudomonadati</taxon>
        <taxon>Bacteroidota</taxon>
        <taxon>Saprospiria</taxon>
        <taxon>Saprospirales</taxon>
        <taxon>Lewinellaceae</taxon>
        <taxon>Flavilitoribacter</taxon>
    </lineage>
</organism>
<dbReference type="GO" id="GO:0008198">
    <property type="term" value="F:ferrous iron binding"/>
    <property type="evidence" value="ECO:0007669"/>
    <property type="project" value="TreeGrafter"/>
</dbReference>
<evidence type="ECO:0000256" key="4">
    <source>
        <dbReference type="ARBA" id="ARBA00023002"/>
    </source>
</evidence>
<evidence type="ECO:0000256" key="6">
    <source>
        <dbReference type="PIRSR" id="PIRSR610300-51"/>
    </source>
</evidence>
<feature type="binding site" evidence="6">
    <location>
        <position position="127"/>
    </location>
    <ligand>
        <name>Fe cation</name>
        <dbReference type="ChEBI" id="CHEBI:24875"/>
        <note>catalytic</note>
    </ligand>
</feature>
<dbReference type="Proteomes" id="UP000223913">
    <property type="component" value="Unassembled WGS sequence"/>
</dbReference>
<keyword evidence="4" id="KW-0560">Oxidoreductase</keyword>
<dbReference type="AlphaFoldDB" id="A0A2D0MZB5"/>
<comment type="similarity">
    <text evidence="1">Belongs to the cysteine dioxygenase family.</text>
</comment>
<dbReference type="RefSeq" id="WP_099154946.1">
    <property type="nucleotide sequence ID" value="NZ_PDUD01000051.1"/>
</dbReference>
<accession>A0A2D0MZB5</accession>
<dbReference type="SUPFAM" id="SSF51182">
    <property type="entry name" value="RmlC-like cupins"/>
    <property type="match status" value="1"/>
</dbReference>
<evidence type="ECO:0000313" key="7">
    <source>
        <dbReference type="EMBL" id="PHN01632.1"/>
    </source>
</evidence>
<gene>
    <name evidence="7" type="ORF">CRP01_36040</name>
</gene>
<dbReference type="PANTHER" id="PTHR12918:SF1">
    <property type="entry name" value="CYSTEINE DIOXYGENASE TYPE 1"/>
    <property type="match status" value="1"/>
</dbReference>
<dbReference type="OrthoDB" id="7059163at2"/>
<dbReference type="EMBL" id="PDUD01000051">
    <property type="protein sequence ID" value="PHN01632.1"/>
    <property type="molecule type" value="Genomic_DNA"/>
</dbReference>
<evidence type="ECO:0000256" key="5">
    <source>
        <dbReference type="ARBA" id="ARBA00023004"/>
    </source>
</evidence>
<evidence type="ECO:0000313" key="8">
    <source>
        <dbReference type="Proteomes" id="UP000223913"/>
    </source>
</evidence>
<dbReference type="InterPro" id="IPR010300">
    <property type="entry name" value="CDO_1"/>
</dbReference>
<feature type="binding site" evidence="6">
    <location>
        <position position="76"/>
    </location>
    <ligand>
        <name>Fe cation</name>
        <dbReference type="ChEBI" id="CHEBI:24875"/>
        <note>catalytic</note>
    </ligand>
</feature>
<keyword evidence="8" id="KW-1185">Reference proteome</keyword>
<evidence type="ECO:0000256" key="1">
    <source>
        <dbReference type="ARBA" id="ARBA00006622"/>
    </source>
</evidence>
<sequence length="169" mass="18978">MKSLKQTVEEIKAIVKQEGNHNVRTLASLFTAYPGTDWKQHINYENGVPVTTVLHQDKHLKMLLICWEGGQKSKKHGHPEGGGLIRVLSGTLLETRFAPDDENRMTGIYDYTARSGPAYIHDSEAFHIVENATDEPAVSLHLYSYGLTVSKYQLETSLEQLEQKLRSAA</sequence>